<protein>
    <recommendedName>
        <fullName evidence="3">Sulfotransferase family protein</fullName>
    </recommendedName>
</protein>
<dbReference type="AlphaFoldDB" id="A0A4U0RDN5"/>
<reference evidence="1 2" key="1">
    <citation type="submission" date="2019-04" db="EMBL/GenBank/DDBJ databases">
        <authorList>
            <person name="Li J."/>
        </authorList>
    </citation>
    <scope>NUCLEOTIDE SEQUENCE [LARGE SCALE GENOMIC DNA]</scope>
    <source>
        <strain evidence="1 2">KCTC 42687</strain>
    </source>
</reference>
<dbReference type="OrthoDB" id="1407035at2"/>
<evidence type="ECO:0008006" key="3">
    <source>
        <dbReference type="Google" id="ProtNLM"/>
    </source>
</evidence>
<dbReference type="EMBL" id="SUNI01000002">
    <property type="protein sequence ID" value="TJZ93247.1"/>
    <property type="molecule type" value="Genomic_DNA"/>
</dbReference>
<evidence type="ECO:0000313" key="1">
    <source>
        <dbReference type="EMBL" id="TJZ93247.1"/>
    </source>
</evidence>
<keyword evidence="2" id="KW-1185">Reference proteome</keyword>
<dbReference type="Gene3D" id="3.40.50.300">
    <property type="entry name" value="P-loop containing nucleotide triphosphate hydrolases"/>
    <property type="match status" value="1"/>
</dbReference>
<name>A0A4U0RDN5_9RHOB</name>
<dbReference type="SUPFAM" id="SSF52540">
    <property type="entry name" value="P-loop containing nucleoside triphosphate hydrolases"/>
    <property type="match status" value="1"/>
</dbReference>
<gene>
    <name evidence="1" type="ORF">FA743_03190</name>
</gene>
<sequence length="291" mass="32490">MIRKFGARRLLGQGARGIRSLRATWSDRGGNDLASRLALEFGASVPVMAAFIDRFAPDRVARGRFRDSADTVLFVHIPKTAGVSVGKALQKAFDRFHGVEWNNVPTAFRKATRQAVYDQSKGNVRQVIMGHFGWPELQVWRQHDLQVKAATILRDPVDRVISNFNYNSSDAHPAREDFVKRFPTIESFVRSTGYDVQLTQAIGFVASFDDVLAKLTAHYSFLGVTERLGPSLALLSRTHGLPPITEYRANVGTKPADDLDPAVRTLILDRNHNDVKIHALLLRLYDLAKGN</sequence>
<dbReference type="InterPro" id="IPR027417">
    <property type="entry name" value="P-loop_NTPase"/>
</dbReference>
<dbReference type="Proteomes" id="UP000309747">
    <property type="component" value="Unassembled WGS sequence"/>
</dbReference>
<evidence type="ECO:0000313" key="2">
    <source>
        <dbReference type="Proteomes" id="UP000309747"/>
    </source>
</evidence>
<comment type="caution">
    <text evidence="1">The sequence shown here is derived from an EMBL/GenBank/DDBJ whole genome shotgun (WGS) entry which is preliminary data.</text>
</comment>
<organism evidence="1 2">
    <name type="scientific">Paracoccus gahaiensis</name>
    <dbReference type="NCBI Taxonomy" id="1706839"/>
    <lineage>
        <taxon>Bacteria</taxon>
        <taxon>Pseudomonadati</taxon>
        <taxon>Pseudomonadota</taxon>
        <taxon>Alphaproteobacteria</taxon>
        <taxon>Rhodobacterales</taxon>
        <taxon>Paracoccaceae</taxon>
        <taxon>Paracoccus</taxon>
    </lineage>
</organism>
<accession>A0A4U0RDN5</accession>
<proteinExistence type="predicted"/>